<keyword evidence="4 12" id="KW-0336">GPI-anchor</keyword>
<comment type="similarity">
    <text evidence="2 11">Belongs to the glypican family.</text>
</comment>
<evidence type="ECO:0000256" key="7">
    <source>
        <dbReference type="ARBA" id="ARBA00023136"/>
    </source>
</evidence>
<protein>
    <recommendedName>
        <fullName evidence="15">Glypican-5</fullName>
    </recommendedName>
</protein>
<reference evidence="13" key="1">
    <citation type="submission" date="2025-08" db="UniProtKB">
        <authorList>
            <consortium name="Ensembl"/>
        </authorList>
    </citation>
    <scope>IDENTIFICATION</scope>
</reference>
<evidence type="ECO:0000256" key="1">
    <source>
        <dbReference type="ARBA" id="ARBA00004609"/>
    </source>
</evidence>
<dbReference type="PANTHER" id="PTHR10822">
    <property type="entry name" value="GLYPICAN"/>
    <property type="match status" value="1"/>
</dbReference>
<evidence type="ECO:0000256" key="9">
    <source>
        <dbReference type="ARBA" id="ARBA00023207"/>
    </source>
</evidence>
<evidence type="ECO:0000256" key="2">
    <source>
        <dbReference type="ARBA" id="ARBA00010260"/>
    </source>
</evidence>
<keyword evidence="7 12" id="KW-0472">Membrane</keyword>
<keyword evidence="8" id="KW-0325">Glycoprotein</keyword>
<dbReference type="GO" id="GO:0090263">
    <property type="term" value="P:positive regulation of canonical Wnt signaling pathway"/>
    <property type="evidence" value="ECO:0007669"/>
    <property type="project" value="TreeGrafter"/>
</dbReference>
<keyword evidence="10 12" id="KW-0449">Lipoprotein</keyword>
<organism evidence="13 14">
    <name type="scientific">Zosterops lateralis melanops</name>
    <dbReference type="NCBI Taxonomy" id="1220523"/>
    <lineage>
        <taxon>Eukaryota</taxon>
        <taxon>Metazoa</taxon>
        <taxon>Chordata</taxon>
        <taxon>Craniata</taxon>
        <taxon>Vertebrata</taxon>
        <taxon>Euteleostomi</taxon>
        <taxon>Archelosauria</taxon>
        <taxon>Archosauria</taxon>
        <taxon>Dinosauria</taxon>
        <taxon>Saurischia</taxon>
        <taxon>Theropoda</taxon>
        <taxon>Coelurosauria</taxon>
        <taxon>Aves</taxon>
        <taxon>Neognathae</taxon>
        <taxon>Neoaves</taxon>
        <taxon>Telluraves</taxon>
        <taxon>Australaves</taxon>
        <taxon>Passeriformes</taxon>
        <taxon>Sylvioidea</taxon>
        <taxon>Zosteropidae</taxon>
        <taxon>Zosterops</taxon>
    </lineage>
</organism>
<dbReference type="GO" id="GO:1905475">
    <property type="term" value="P:regulation of protein localization to membrane"/>
    <property type="evidence" value="ECO:0007669"/>
    <property type="project" value="TreeGrafter"/>
</dbReference>
<keyword evidence="14" id="KW-1185">Reference proteome</keyword>
<dbReference type="InterPro" id="IPR019803">
    <property type="entry name" value="Glypican_CS"/>
</dbReference>
<evidence type="ECO:0000256" key="12">
    <source>
        <dbReference type="RuleBase" id="RU003519"/>
    </source>
</evidence>
<evidence type="ECO:0000256" key="6">
    <source>
        <dbReference type="ARBA" id="ARBA00022974"/>
    </source>
</evidence>
<dbReference type="Ensembl" id="ENSZLMT00000002288.1">
    <property type="protein sequence ID" value="ENSZLMP00000002201.1"/>
    <property type="gene ID" value="ENSZLMG00000001641.1"/>
</dbReference>
<accession>A0A8D2NQ09</accession>
<dbReference type="GO" id="GO:0098552">
    <property type="term" value="C:side of membrane"/>
    <property type="evidence" value="ECO:0007669"/>
    <property type="project" value="UniProtKB-KW"/>
</dbReference>
<dbReference type="GO" id="GO:0005886">
    <property type="term" value="C:plasma membrane"/>
    <property type="evidence" value="ECO:0007669"/>
    <property type="project" value="UniProtKB-SubCell"/>
</dbReference>
<dbReference type="Proteomes" id="UP000694401">
    <property type="component" value="Unassembled WGS sequence"/>
</dbReference>
<keyword evidence="3" id="KW-1003">Cell membrane</keyword>
<keyword evidence="6 12" id="KW-0654">Proteoglycan</keyword>
<dbReference type="PANTHER" id="PTHR10822:SF19">
    <property type="entry name" value="GLYPICAN-5"/>
    <property type="match status" value="1"/>
</dbReference>
<comment type="subcellular location">
    <subcellularLocation>
        <location evidence="1 12">Cell membrane</location>
        <topology evidence="1 12">Lipid-anchor</topology>
        <topology evidence="1 12">GPI-anchor</topology>
    </subcellularLocation>
</comment>
<dbReference type="PROSITE" id="PS01207">
    <property type="entry name" value="GLYPICAN"/>
    <property type="match status" value="1"/>
</dbReference>
<evidence type="ECO:0000256" key="11">
    <source>
        <dbReference type="RuleBase" id="RU003518"/>
    </source>
</evidence>
<dbReference type="InterPro" id="IPR001863">
    <property type="entry name" value="Glypican"/>
</dbReference>
<evidence type="ECO:0000256" key="4">
    <source>
        <dbReference type="ARBA" id="ARBA00022622"/>
    </source>
</evidence>
<dbReference type="AlphaFoldDB" id="A0A8D2NQ09"/>
<evidence type="ECO:0000313" key="13">
    <source>
        <dbReference type="Ensembl" id="ENSZLMP00000002201.1"/>
    </source>
</evidence>
<evidence type="ECO:0000256" key="3">
    <source>
        <dbReference type="ARBA" id="ARBA00022475"/>
    </source>
</evidence>
<keyword evidence="9 12" id="KW-0357">Heparan sulfate</keyword>
<evidence type="ECO:0000256" key="5">
    <source>
        <dbReference type="ARBA" id="ARBA00022729"/>
    </source>
</evidence>
<dbReference type="GO" id="GO:0005576">
    <property type="term" value="C:extracellular region"/>
    <property type="evidence" value="ECO:0007669"/>
    <property type="project" value="TreeGrafter"/>
</dbReference>
<evidence type="ECO:0000256" key="10">
    <source>
        <dbReference type="ARBA" id="ARBA00023288"/>
    </source>
</evidence>
<dbReference type="GO" id="GO:0009986">
    <property type="term" value="C:cell surface"/>
    <property type="evidence" value="ECO:0007669"/>
    <property type="project" value="TreeGrafter"/>
</dbReference>
<reference evidence="13" key="2">
    <citation type="submission" date="2025-09" db="UniProtKB">
        <authorList>
            <consortium name="Ensembl"/>
        </authorList>
    </citation>
    <scope>IDENTIFICATION</scope>
</reference>
<dbReference type="GO" id="GO:0016477">
    <property type="term" value="P:cell migration"/>
    <property type="evidence" value="ECO:0007669"/>
    <property type="project" value="TreeGrafter"/>
</dbReference>
<name>A0A8D2NQ09_ZOSLA</name>
<keyword evidence="5" id="KW-0732">Signal</keyword>
<sequence length="553" mass="61502">MGAVSIQVCPPALLVLCGEGLPVLFAVAEHRDSPLGTERGSVGTHQLQLKQPLQPGVGWEWGALATCVALAFLGKAVSFPEPDGWDGGGHLWPLFLRVSVLRGKEGSPRLNTSDLQICQHRAPTCCTKKMEESYQAAVRRERTQSIQALNFELKYMIVGHITAFQEAFESLRRFAENRTSSLFETAYRPMAKEAAEPVKELFTDISLYILGAETTVESAVLRFFDSLFPLVYSRLINPGITDLSEDYTECLRLTRQDINPFGHYPKNLVTELSRSLWASRMLIQALRLGSEVINTTEHAALSKECSRALVKMQYCPHCQGLTLIRPCVGYCLNVMRGCLASVSELDAQWREFISVLEYLTNEMASSHELEMALSGIWSSINEAILHAQLNGPQLSATVSVLPSCKFSNSNDQHQLSISIKTFTAVVLNVLSLRCREFINYMKRSRTFYASIAERLCDGDLVMRDSSTCWNGEDVVESYTSRVVSNGLKAQINNPELKVRGLDPLINNLIDKLHHFNQGGCDRSFRFPDSGKCGAEEGEGAMGCLKKKTHFIGQ</sequence>
<evidence type="ECO:0008006" key="15">
    <source>
        <dbReference type="Google" id="ProtNLM"/>
    </source>
</evidence>
<comment type="function">
    <text evidence="12">Cell surface proteoglycan.</text>
</comment>
<evidence type="ECO:0000256" key="8">
    <source>
        <dbReference type="ARBA" id="ARBA00023180"/>
    </source>
</evidence>
<dbReference type="Pfam" id="PF01153">
    <property type="entry name" value="Glypican"/>
    <property type="match status" value="1"/>
</dbReference>
<proteinExistence type="inferred from homology"/>
<evidence type="ECO:0000313" key="14">
    <source>
        <dbReference type="Proteomes" id="UP000694401"/>
    </source>
</evidence>